<dbReference type="PROSITE" id="PS00061">
    <property type="entry name" value="ADH_SHORT"/>
    <property type="match status" value="1"/>
</dbReference>
<dbReference type="GO" id="GO:0048038">
    <property type="term" value="F:quinone binding"/>
    <property type="evidence" value="ECO:0007669"/>
    <property type="project" value="TreeGrafter"/>
</dbReference>
<reference evidence="5" key="1">
    <citation type="journal article" date="2015" name="PLoS Genet.">
        <title>Genome Sequence and Transcriptome Analyses of Chrysochromulina tobin: Metabolic Tools for Enhanced Algal Fitness in the Prominent Order Prymnesiales (Haptophyceae).</title>
        <authorList>
            <person name="Hovde B.T."/>
            <person name="Deodato C.R."/>
            <person name="Hunsperger H.M."/>
            <person name="Ryken S.A."/>
            <person name="Yost W."/>
            <person name="Jha R.K."/>
            <person name="Patterson J."/>
            <person name="Monnat R.J. Jr."/>
            <person name="Barlow S.B."/>
            <person name="Starkenburg S.R."/>
            <person name="Cattolico R.A."/>
        </authorList>
    </citation>
    <scope>NUCLEOTIDE SEQUENCE</scope>
    <source>
        <strain evidence="5">CCMP291</strain>
    </source>
</reference>
<sequence length="260" mass="27220">MNLQVLDPPRDFVGQVAIITGGAGGVGTAVAATLARRGCKLCLIDISKPALDKALTALHAKCPGAEAYVVEGDVSDAAAATEIVRGVVARYGRLDVLIQTAGITGKTNTKTEDVDPANFDLVLRVNMRGIFCMCRAALPVMAKQKYGRIVNIASIAGKEGNAGMLAYSTSKAAVIGLSKTIGKEYAEAGITCNAIAPAVIQTAMVDAMPAEQVKYMTDKIPMKRCCELQEVTDVIVFAASRACSFTTGFTFDVTGGRATY</sequence>
<evidence type="ECO:0000256" key="2">
    <source>
        <dbReference type="ARBA" id="ARBA00023002"/>
    </source>
</evidence>
<protein>
    <submittedName>
        <fullName evidence="4">Short-chain dehydrogenase reductase sdr</fullName>
    </submittedName>
</protein>
<dbReference type="FunFam" id="3.40.50.720:FF:000084">
    <property type="entry name" value="Short-chain dehydrogenase reductase"/>
    <property type="match status" value="1"/>
</dbReference>
<organism evidence="4 5">
    <name type="scientific">Chrysochromulina tobinii</name>
    <dbReference type="NCBI Taxonomy" id="1460289"/>
    <lineage>
        <taxon>Eukaryota</taxon>
        <taxon>Haptista</taxon>
        <taxon>Haptophyta</taxon>
        <taxon>Prymnesiophyceae</taxon>
        <taxon>Prymnesiales</taxon>
        <taxon>Chrysochromulinaceae</taxon>
        <taxon>Chrysochromulina</taxon>
    </lineage>
</organism>
<proteinExistence type="inferred from homology"/>
<accession>A0A0M0K1F8</accession>
<keyword evidence="3" id="KW-0812">Transmembrane</keyword>
<dbReference type="SUPFAM" id="SSF51735">
    <property type="entry name" value="NAD(P)-binding Rossmann-fold domains"/>
    <property type="match status" value="1"/>
</dbReference>
<dbReference type="AlphaFoldDB" id="A0A0M0K1F8"/>
<dbReference type="OrthoDB" id="47007at2759"/>
<dbReference type="GO" id="GO:0006633">
    <property type="term" value="P:fatty acid biosynthetic process"/>
    <property type="evidence" value="ECO:0007669"/>
    <property type="project" value="TreeGrafter"/>
</dbReference>
<comment type="caution">
    <text evidence="4">The sequence shown here is derived from an EMBL/GenBank/DDBJ whole genome shotgun (WGS) entry which is preliminary data.</text>
</comment>
<name>A0A0M0K1F8_9EUKA</name>
<dbReference type="PANTHER" id="PTHR42760:SF133">
    <property type="entry name" value="3-OXOACYL-[ACYL-CARRIER-PROTEIN] REDUCTASE"/>
    <property type="match status" value="1"/>
</dbReference>
<dbReference type="PRINTS" id="PR00080">
    <property type="entry name" value="SDRFAMILY"/>
</dbReference>
<dbReference type="Proteomes" id="UP000037460">
    <property type="component" value="Unassembled WGS sequence"/>
</dbReference>
<dbReference type="EMBL" id="JWZX01001718">
    <property type="protein sequence ID" value="KOO32639.1"/>
    <property type="molecule type" value="Genomic_DNA"/>
</dbReference>
<keyword evidence="3" id="KW-1133">Transmembrane helix</keyword>
<dbReference type="InterPro" id="IPR020904">
    <property type="entry name" value="Sc_DH/Rdtase_CS"/>
</dbReference>
<dbReference type="GO" id="GO:0016616">
    <property type="term" value="F:oxidoreductase activity, acting on the CH-OH group of donors, NAD or NADP as acceptor"/>
    <property type="evidence" value="ECO:0007669"/>
    <property type="project" value="TreeGrafter"/>
</dbReference>
<gene>
    <name evidence="4" type="ORF">Ctob_014430</name>
</gene>
<evidence type="ECO:0000256" key="3">
    <source>
        <dbReference type="SAM" id="Phobius"/>
    </source>
</evidence>
<evidence type="ECO:0000313" key="4">
    <source>
        <dbReference type="EMBL" id="KOO32639.1"/>
    </source>
</evidence>
<evidence type="ECO:0000313" key="5">
    <source>
        <dbReference type="Proteomes" id="UP000037460"/>
    </source>
</evidence>
<dbReference type="InterPro" id="IPR036291">
    <property type="entry name" value="NAD(P)-bd_dom_sf"/>
</dbReference>
<keyword evidence="3" id="KW-0472">Membrane</keyword>
<keyword evidence="5" id="KW-1185">Reference proteome</keyword>
<dbReference type="PANTHER" id="PTHR42760">
    <property type="entry name" value="SHORT-CHAIN DEHYDROGENASES/REDUCTASES FAMILY MEMBER"/>
    <property type="match status" value="1"/>
</dbReference>
<keyword evidence="2" id="KW-0560">Oxidoreductase</keyword>
<dbReference type="PRINTS" id="PR00081">
    <property type="entry name" value="GDHRDH"/>
</dbReference>
<evidence type="ECO:0000256" key="1">
    <source>
        <dbReference type="ARBA" id="ARBA00006484"/>
    </source>
</evidence>
<comment type="similarity">
    <text evidence="1">Belongs to the short-chain dehydrogenases/reductases (SDR) family.</text>
</comment>
<dbReference type="Gene3D" id="3.40.50.720">
    <property type="entry name" value="NAD(P)-binding Rossmann-like Domain"/>
    <property type="match status" value="1"/>
</dbReference>
<dbReference type="InterPro" id="IPR002347">
    <property type="entry name" value="SDR_fam"/>
</dbReference>
<feature type="transmembrane region" description="Helical" evidence="3">
    <location>
        <begin position="12"/>
        <end position="35"/>
    </location>
</feature>
<dbReference type="Pfam" id="PF13561">
    <property type="entry name" value="adh_short_C2"/>
    <property type="match status" value="1"/>
</dbReference>